<dbReference type="GO" id="GO:0006508">
    <property type="term" value="P:proteolysis"/>
    <property type="evidence" value="ECO:0007669"/>
    <property type="project" value="InterPro"/>
</dbReference>
<dbReference type="Gene3D" id="3.40.630.10">
    <property type="entry name" value="Zn peptidases"/>
    <property type="match status" value="1"/>
</dbReference>
<proteinExistence type="inferred from homology"/>
<dbReference type="STRING" id="42155.A0A0R3RCC8"/>
<evidence type="ECO:0000313" key="5">
    <source>
        <dbReference type="WBParaSite" id="BTMF_0001769901-mRNA-1"/>
    </source>
</evidence>
<sequence>MIGNPIRRDQKRIIWIDGGNHAREWPAFHTAAFFINKVLILLKNASLSFLIIGSTTINNDNNKY</sequence>
<feature type="domain" description="Peptidase M14" evidence="2">
    <location>
        <begin position="7"/>
        <end position="39"/>
    </location>
</feature>
<evidence type="ECO:0000259" key="2">
    <source>
        <dbReference type="Pfam" id="PF00246"/>
    </source>
</evidence>
<dbReference type="EMBL" id="UZAG01022924">
    <property type="protein sequence ID" value="VDO55178.1"/>
    <property type="molecule type" value="Genomic_DNA"/>
</dbReference>
<dbReference type="GO" id="GO:0008270">
    <property type="term" value="F:zinc ion binding"/>
    <property type="evidence" value="ECO:0007669"/>
    <property type="project" value="InterPro"/>
</dbReference>
<accession>A0A0R3RCC8</accession>
<organism evidence="5">
    <name type="scientific">Brugia timori</name>
    <dbReference type="NCBI Taxonomy" id="42155"/>
    <lineage>
        <taxon>Eukaryota</taxon>
        <taxon>Metazoa</taxon>
        <taxon>Ecdysozoa</taxon>
        <taxon>Nematoda</taxon>
        <taxon>Chromadorea</taxon>
        <taxon>Rhabditida</taxon>
        <taxon>Spirurina</taxon>
        <taxon>Spiruromorpha</taxon>
        <taxon>Filarioidea</taxon>
        <taxon>Onchocercidae</taxon>
        <taxon>Brugia</taxon>
    </lineage>
</organism>
<reference evidence="5" key="1">
    <citation type="submission" date="2017-02" db="UniProtKB">
        <authorList>
            <consortium name="WormBaseParasite"/>
        </authorList>
    </citation>
    <scope>IDENTIFICATION</scope>
</reference>
<evidence type="ECO:0000313" key="4">
    <source>
        <dbReference type="Proteomes" id="UP000280834"/>
    </source>
</evidence>
<dbReference type="GO" id="GO:0004181">
    <property type="term" value="F:metallocarboxypeptidase activity"/>
    <property type="evidence" value="ECO:0007669"/>
    <property type="project" value="InterPro"/>
</dbReference>
<protein>
    <submittedName>
        <fullName evidence="5">Peptidase_M14 domain-containing protein</fullName>
    </submittedName>
</protein>
<reference evidence="3 4" key="2">
    <citation type="submission" date="2018-11" db="EMBL/GenBank/DDBJ databases">
        <authorList>
            <consortium name="Pathogen Informatics"/>
        </authorList>
    </citation>
    <scope>NUCLEOTIDE SEQUENCE [LARGE SCALE GENOMIC DNA]</scope>
</reference>
<dbReference type="InterPro" id="IPR000834">
    <property type="entry name" value="Peptidase_M14"/>
</dbReference>
<evidence type="ECO:0000256" key="1">
    <source>
        <dbReference type="ARBA" id="ARBA00005988"/>
    </source>
</evidence>
<keyword evidence="4" id="KW-1185">Reference proteome</keyword>
<name>A0A0R3RCC8_9BILA</name>
<evidence type="ECO:0000313" key="3">
    <source>
        <dbReference type="EMBL" id="VDO55178.1"/>
    </source>
</evidence>
<comment type="similarity">
    <text evidence="1">Belongs to the peptidase M14 family.</text>
</comment>
<gene>
    <name evidence="3" type="ORF">BTMF_LOCUS15664</name>
</gene>
<dbReference type="Proteomes" id="UP000280834">
    <property type="component" value="Unassembled WGS sequence"/>
</dbReference>
<dbReference type="AlphaFoldDB" id="A0A0R3RCC8"/>
<dbReference type="Pfam" id="PF00246">
    <property type="entry name" value="Peptidase_M14"/>
    <property type="match status" value="1"/>
</dbReference>
<dbReference type="SUPFAM" id="SSF53187">
    <property type="entry name" value="Zn-dependent exopeptidases"/>
    <property type="match status" value="1"/>
</dbReference>
<dbReference type="WBParaSite" id="BTMF_0001769901-mRNA-1">
    <property type="protein sequence ID" value="BTMF_0001769901-mRNA-1"/>
    <property type="gene ID" value="BTMF_0001769901"/>
</dbReference>